<dbReference type="SMART" id="SM00387">
    <property type="entry name" value="HATPase_c"/>
    <property type="match status" value="1"/>
</dbReference>
<dbReference type="InterPro" id="IPR050736">
    <property type="entry name" value="Sensor_HK_Regulatory"/>
</dbReference>
<dbReference type="AlphaFoldDB" id="M0DPV7"/>
<dbReference type="SUPFAM" id="SSF47384">
    <property type="entry name" value="Homodimeric domain of signal transducing histidine kinase"/>
    <property type="match status" value="1"/>
</dbReference>
<keyword evidence="3" id="KW-0597">Phosphoprotein</keyword>
<keyword evidence="6" id="KW-0902">Two-component regulatory system</keyword>
<evidence type="ECO:0000259" key="8">
    <source>
        <dbReference type="PROSITE" id="PS50109"/>
    </source>
</evidence>
<evidence type="ECO:0000313" key="10">
    <source>
        <dbReference type="Proteomes" id="UP000011523"/>
    </source>
</evidence>
<comment type="catalytic activity">
    <reaction evidence="1">
        <text>ATP + protein L-histidine = ADP + protein N-phospho-L-histidine.</text>
        <dbReference type="EC" id="2.7.13.3"/>
    </reaction>
</comment>
<dbReference type="Pfam" id="PF00512">
    <property type="entry name" value="HisKA"/>
    <property type="match status" value="1"/>
</dbReference>
<dbReference type="EC" id="2.7.13.3" evidence="2"/>
<evidence type="ECO:0000256" key="5">
    <source>
        <dbReference type="ARBA" id="ARBA00022777"/>
    </source>
</evidence>
<keyword evidence="10" id="KW-1185">Reference proteome</keyword>
<organism evidence="9 10">
    <name type="scientific">Halorubrum tebenquichense DSM 14210</name>
    <dbReference type="NCBI Taxonomy" id="1227485"/>
    <lineage>
        <taxon>Archaea</taxon>
        <taxon>Methanobacteriati</taxon>
        <taxon>Methanobacteriota</taxon>
        <taxon>Stenosarchaea group</taxon>
        <taxon>Halobacteria</taxon>
        <taxon>Halobacteriales</taxon>
        <taxon>Haloferacaceae</taxon>
        <taxon>Halorubrum</taxon>
    </lineage>
</organism>
<protein>
    <recommendedName>
        <fullName evidence="2">histidine kinase</fullName>
        <ecNumber evidence="2">2.7.13.3</ecNumber>
    </recommendedName>
</protein>
<evidence type="ECO:0000256" key="4">
    <source>
        <dbReference type="ARBA" id="ARBA00022679"/>
    </source>
</evidence>
<evidence type="ECO:0000256" key="7">
    <source>
        <dbReference type="SAM" id="Phobius"/>
    </source>
</evidence>
<dbReference type="PATRIC" id="fig|1227485.3.peg.1666"/>
<keyword evidence="7" id="KW-0472">Membrane</keyword>
<reference evidence="9 10" key="1">
    <citation type="journal article" date="2014" name="PLoS Genet.">
        <title>Phylogenetically driven sequencing of extremely halophilic archaea reveals strategies for static and dynamic osmo-response.</title>
        <authorList>
            <person name="Becker E.A."/>
            <person name="Seitzer P.M."/>
            <person name="Tritt A."/>
            <person name="Larsen D."/>
            <person name="Krusor M."/>
            <person name="Yao A.I."/>
            <person name="Wu D."/>
            <person name="Madern D."/>
            <person name="Eisen J.A."/>
            <person name="Darling A.E."/>
            <person name="Facciotti M.T."/>
        </authorList>
    </citation>
    <scope>NUCLEOTIDE SEQUENCE [LARGE SCALE GENOMIC DNA]</scope>
    <source>
        <strain evidence="9 10">DSM 14210</strain>
    </source>
</reference>
<dbReference type="Pfam" id="PF02518">
    <property type="entry name" value="HATPase_c"/>
    <property type="match status" value="1"/>
</dbReference>
<keyword evidence="7" id="KW-0812">Transmembrane</keyword>
<dbReference type="SUPFAM" id="SSF55874">
    <property type="entry name" value="ATPase domain of HSP90 chaperone/DNA topoisomerase II/histidine kinase"/>
    <property type="match status" value="1"/>
</dbReference>
<dbReference type="Gene3D" id="3.30.565.10">
    <property type="entry name" value="Histidine kinase-like ATPase, C-terminal domain"/>
    <property type="match status" value="1"/>
</dbReference>
<evidence type="ECO:0000256" key="2">
    <source>
        <dbReference type="ARBA" id="ARBA00012438"/>
    </source>
</evidence>
<accession>M0DPV7</accession>
<dbReference type="PANTHER" id="PTHR43711:SF1">
    <property type="entry name" value="HISTIDINE KINASE 1"/>
    <property type="match status" value="1"/>
</dbReference>
<dbReference type="InterPro" id="IPR005467">
    <property type="entry name" value="His_kinase_dom"/>
</dbReference>
<feature type="transmembrane region" description="Helical" evidence="7">
    <location>
        <begin position="37"/>
        <end position="58"/>
    </location>
</feature>
<evidence type="ECO:0000256" key="1">
    <source>
        <dbReference type="ARBA" id="ARBA00000085"/>
    </source>
</evidence>
<evidence type="ECO:0000256" key="3">
    <source>
        <dbReference type="ARBA" id="ARBA00022553"/>
    </source>
</evidence>
<dbReference type="InterPro" id="IPR003661">
    <property type="entry name" value="HisK_dim/P_dom"/>
</dbReference>
<dbReference type="GO" id="GO:0000155">
    <property type="term" value="F:phosphorelay sensor kinase activity"/>
    <property type="evidence" value="ECO:0007669"/>
    <property type="project" value="InterPro"/>
</dbReference>
<keyword evidence="4" id="KW-0808">Transferase</keyword>
<feature type="transmembrane region" description="Helical" evidence="7">
    <location>
        <begin position="65"/>
        <end position="85"/>
    </location>
</feature>
<dbReference type="Proteomes" id="UP000011523">
    <property type="component" value="Unassembled WGS sequence"/>
</dbReference>
<name>M0DPV7_9EURY</name>
<evidence type="ECO:0000313" key="9">
    <source>
        <dbReference type="EMBL" id="ELZ37511.1"/>
    </source>
</evidence>
<comment type="caution">
    <text evidence="9">The sequence shown here is derived from an EMBL/GenBank/DDBJ whole genome shotgun (WGS) entry which is preliminary data.</text>
</comment>
<gene>
    <name evidence="9" type="ORF">C472_08644</name>
</gene>
<sequence>MFGVVTTCPFIFGIAYAGRWLDGSRLPAERYPRVGEWFVGGLAGFLGLNALMISVWPADALYNNLMWGLFAAVVGGAGGVTVGLFEARAIERALAAERQEQRRKRVEKRNERLDEFADTVSHDLRNPLNVASGRLELVREDCESDHVEAVADAHDRMETLIDGLLALARSGRDIQETEQVRVSNVVEGCWEHVATGDATMAIETDRTVRADRSRLRQLFENLIRNSAEHGGESVSVTVGRLDDGFYFEDDGPGIPAEDRERVFEMGHSSSHDGTGLGLSIVKRVAEAHGWRVRVTDGADGGARFEVTGVQFADD</sequence>
<dbReference type="InterPro" id="IPR004358">
    <property type="entry name" value="Sig_transdc_His_kin-like_C"/>
</dbReference>
<dbReference type="CDD" id="cd00082">
    <property type="entry name" value="HisKA"/>
    <property type="match status" value="1"/>
</dbReference>
<keyword evidence="5 9" id="KW-0418">Kinase</keyword>
<keyword evidence="7" id="KW-1133">Transmembrane helix</keyword>
<dbReference type="Gene3D" id="1.10.287.130">
    <property type="match status" value="1"/>
</dbReference>
<dbReference type="EMBL" id="AOJD01000047">
    <property type="protein sequence ID" value="ELZ37511.1"/>
    <property type="molecule type" value="Genomic_DNA"/>
</dbReference>
<dbReference type="InterPro" id="IPR036890">
    <property type="entry name" value="HATPase_C_sf"/>
</dbReference>
<dbReference type="PRINTS" id="PR00344">
    <property type="entry name" value="BCTRLSENSOR"/>
</dbReference>
<dbReference type="InterPro" id="IPR003594">
    <property type="entry name" value="HATPase_dom"/>
</dbReference>
<evidence type="ECO:0000256" key="6">
    <source>
        <dbReference type="ARBA" id="ARBA00023012"/>
    </source>
</evidence>
<dbReference type="PANTHER" id="PTHR43711">
    <property type="entry name" value="TWO-COMPONENT HISTIDINE KINASE"/>
    <property type="match status" value="1"/>
</dbReference>
<dbReference type="InterPro" id="IPR036097">
    <property type="entry name" value="HisK_dim/P_sf"/>
</dbReference>
<dbReference type="CDD" id="cd00075">
    <property type="entry name" value="HATPase"/>
    <property type="match status" value="1"/>
</dbReference>
<proteinExistence type="predicted"/>
<dbReference type="PROSITE" id="PS50109">
    <property type="entry name" value="HIS_KIN"/>
    <property type="match status" value="1"/>
</dbReference>
<feature type="domain" description="Histidine kinase" evidence="8">
    <location>
        <begin position="119"/>
        <end position="307"/>
    </location>
</feature>
<dbReference type="SMART" id="SM00388">
    <property type="entry name" value="HisKA"/>
    <property type="match status" value="1"/>
</dbReference>